<gene>
    <name evidence="2" type="ORF">AORI_7574</name>
</gene>
<sequence>MRRSLILFAAFLLAGCGSEPAATPSSSAPVAGVSWMDGFCGSLLDFAKIGDFTMPEFEQNDVASARKVMDEAFGVFAPGFDNAVTGLGKLGQAPSAEAEAVRKSIVDALTPIRDEVLAAKAALDAAPKGDKKAVTDAAASFRRIGSRMNDMPDPFQRLESDVSLKTLAAQAPNCKKLPS</sequence>
<dbReference type="PROSITE" id="PS51257">
    <property type="entry name" value="PROKAR_LIPOPROTEIN"/>
    <property type="match status" value="1"/>
</dbReference>
<proteinExistence type="predicted"/>
<keyword evidence="1" id="KW-0732">Signal</keyword>
<evidence type="ECO:0008006" key="4">
    <source>
        <dbReference type="Google" id="ProtNLM"/>
    </source>
</evidence>
<dbReference type="RefSeq" id="WP_016337835.1">
    <property type="nucleotide sequence ID" value="NC_021252.1"/>
</dbReference>
<evidence type="ECO:0000313" key="2">
    <source>
        <dbReference type="EMBL" id="AGM10156.1"/>
    </source>
</evidence>
<evidence type="ECO:0000313" key="3">
    <source>
        <dbReference type="Proteomes" id="UP000013968"/>
    </source>
</evidence>
<feature type="chain" id="PRO_5004379333" description="Small secreted protein" evidence="1">
    <location>
        <begin position="22"/>
        <end position="179"/>
    </location>
</feature>
<dbReference type="PATRIC" id="fig|1156913.3.peg.7723"/>
<dbReference type="EMBL" id="CP003410">
    <property type="protein sequence ID" value="AGM10156.1"/>
    <property type="molecule type" value="Genomic_DNA"/>
</dbReference>
<dbReference type="KEGG" id="aoi:AORI_7574"/>
<name>R4TD39_9PSEU</name>
<dbReference type="HOGENOM" id="CLU_115411_0_0_11"/>
<protein>
    <recommendedName>
        <fullName evidence="4">Small secreted protein</fullName>
    </recommendedName>
</protein>
<dbReference type="AlphaFoldDB" id="R4TD39"/>
<reference evidence="2 3" key="1">
    <citation type="journal article" date="2013" name="BMC Genomics">
        <title>ContigScape: a Cytoscape plugin facilitating microbial genome gap closing.</title>
        <authorList>
            <person name="Tang B."/>
            <person name="Wang Q."/>
            <person name="Yang M."/>
            <person name="Xie F."/>
            <person name="Zhu Y."/>
            <person name="Zhuo Y."/>
            <person name="Wang S."/>
            <person name="Gao H."/>
            <person name="Ding X."/>
            <person name="Zhang L."/>
            <person name="Zhao G."/>
            <person name="Zheng H."/>
        </authorList>
    </citation>
    <scope>NUCLEOTIDE SEQUENCE [LARGE SCALE GENOMIC DNA]</scope>
    <source>
        <strain evidence="2 3">HCCB10007</strain>
    </source>
</reference>
<organism evidence="2 3">
    <name type="scientific">Amycolatopsis keratiniphila</name>
    <dbReference type="NCBI Taxonomy" id="129921"/>
    <lineage>
        <taxon>Bacteria</taxon>
        <taxon>Bacillati</taxon>
        <taxon>Actinomycetota</taxon>
        <taxon>Actinomycetes</taxon>
        <taxon>Pseudonocardiales</taxon>
        <taxon>Pseudonocardiaceae</taxon>
        <taxon>Amycolatopsis</taxon>
        <taxon>Amycolatopsis japonica group</taxon>
    </lineage>
</organism>
<accession>R4TD39</accession>
<dbReference type="Proteomes" id="UP000013968">
    <property type="component" value="Chromosome"/>
</dbReference>
<feature type="signal peptide" evidence="1">
    <location>
        <begin position="1"/>
        <end position="21"/>
    </location>
</feature>
<evidence type="ECO:0000256" key="1">
    <source>
        <dbReference type="SAM" id="SignalP"/>
    </source>
</evidence>
<keyword evidence="3" id="KW-1185">Reference proteome</keyword>